<dbReference type="Pfam" id="PF01850">
    <property type="entry name" value="PIN"/>
    <property type="match status" value="1"/>
</dbReference>
<dbReference type="EMBL" id="CAEZSC010000088">
    <property type="protein sequence ID" value="CAB4542289.1"/>
    <property type="molecule type" value="Genomic_DNA"/>
</dbReference>
<keyword evidence="3" id="KW-0479">Metal-binding</keyword>
<evidence type="ECO:0000256" key="3">
    <source>
        <dbReference type="ARBA" id="ARBA00022723"/>
    </source>
</evidence>
<evidence type="ECO:0000256" key="4">
    <source>
        <dbReference type="ARBA" id="ARBA00022801"/>
    </source>
</evidence>
<keyword evidence="2" id="KW-0540">Nuclease</keyword>
<reference evidence="8" key="1">
    <citation type="submission" date="2020-05" db="EMBL/GenBank/DDBJ databases">
        <authorList>
            <person name="Chiriac C."/>
            <person name="Salcher M."/>
            <person name="Ghai R."/>
            <person name="Kavagutti S V."/>
        </authorList>
    </citation>
    <scope>NUCLEOTIDE SEQUENCE</scope>
</reference>
<evidence type="ECO:0000259" key="5">
    <source>
        <dbReference type="Pfam" id="PF01850"/>
    </source>
</evidence>
<keyword evidence="1" id="KW-1277">Toxin-antitoxin system</keyword>
<keyword evidence="4" id="KW-0378">Hydrolase</keyword>
<dbReference type="Gene3D" id="3.40.50.1010">
    <property type="entry name" value="5'-nuclease"/>
    <property type="match status" value="1"/>
</dbReference>
<evidence type="ECO:0000313" key="6">
    <source>
        <dbReference type="EMBL" id="CAB4542289.1"/>
    </source>
</evidence>
<evidence type="ECO:0000313" key="7">
    <source>
        <dbReference type="EMBL" id="CAB4587570.1"/>
    </source>
</evidence>
<gene>
    <name evidence="6" type="ORF">UFOPK1380_01120</name>
    <name evidence="7" type="ORF">UFOPK1778_00469</name>
    <name evidence="8" type="ORF">UFOPK2689_00870</name>
</gene>
<sequence>MESILVDSNVLIAFFDSTHINHAVVKKSIPRTQIQFAISTASVIECLIRAYDRGYEFAIEYEITFRELISERLDLTNPIALQAAQLLSKYRISFVDAIIWATAEFHGLVLWTLDRRLANKSPNIRYLLEAE</sequence>
<dbReference type="AlphaFoldDB" id="A0A6J6RT44"/>
<dbReference type="EMBL" id="CAEZUD010000016">
    <property type="protein sequence ID" value="CAB4587570.1"/>
    <property type="molecule type" value="Genomic_DNA"/>
</dbReference>
<dbReference type="SUPFAM" id="SSF88723">
    <property type="entry name" value="PIN domain-like"/>
    <property type="match status" value="1"/>
</dbReference>
<name>A0A6J6RT44_9ZZZZ</name>
<dbReference type="HAMAP" id="MF_00265">
    <property type="entry name" value="VapC_Nob1"/>
    <property type="match status" value="1"/>
</dbReference>
<organism evidence="8">
    <name type="scientific">freshwater metagenome</name>
    <dbReference type="NCBI Taxonomy" id="449393"/>
    <lineage>
        <taxon>unclassified sequences</taxon>
        <taxon>metagenomes</taxon>
        <taxon>ecological metagenomes</taxon>
    </lineage>
</organism>
<dbReference type="GO" id="GO:0004540">
    <property type="term" value="F:RNA nuclease activity"/>
    <property type="evidence" value="ECO:0007669"/>
    <property type="project" value="InterPro"/>
</dbReference>
<dbReference type="InterPro" id="IPR029060">
    <property type="entry name" value="PIN-like_dom_sf"/>
</dbReference>
<proteinExistence type="inferred from homology"/>
<feature type="domain" description="PIN" evidence="5">
    <location>
        <begin position="4"/>
        <end position="119"/>
    </location>
</feature>
<evidence type="ECO:0000256" key="1">
    <source>
        <dbReference type="ARBA" id="ARBA00022649"/>
    </source>
</evidence>
<evidence type="ECO:0000313" key="8">
    <source>
        <dbReference type="EMBL" id="CAB4725577.1"/>
    </source>
</evidence>
<dbReference type="InterPro" id="IPR002716">
    <property type="entry name" value="PIN_dom"/>
</dbReference>
<dbReference type="GO" id="GO:0046872">
    <property type="term" value="F:metal ion binding"/>
    <property type="evidence" value="ECO:0007669"/>
    <property type="project" value="UniProtKB-KW"/>
</dbReference>
<accession>A0A6J6RT44</accession>
<evidence type="ECO:0000256" key="2">
    <source>
        <dbReference type="ARBA" id="ARBA00022722"/>
    </source>
</evidence>
<protein>
    <submittedName>
        <fullName evidence="8">Unannotated protein</fullName>
    </submittedName>
</protein>
<dbReference type="EMBL" id="CAEZYL010000054">
    <property type="protein sequence ID" value="CAB4725577.1"/>
    <property type="molecule type" value="Genomic_DNA"/>
</dbReference>
<dbReference type="GO" id="GO:0016787">
    <property type="term" value="F:hydrolase activity"/>
    <property type="evidence" value="ECO:0007669"/>
    <property type="project" value="UniProtKB-KW"/>
</dbReference>
<dbReference type="InterPro" id="IPR022907">
    <property type="entry name" value="VapC_family"/>
</dbReference>